<gene>
    <name evidence="2" type="ORF">LR48_Vigan04g145900</name>
</gene>
<dbReference type="InterPro" id="IPR033473">
    <property type="entry name" value="Atos-like_C"/>
</dbReference>
<proteinExistence type="predicted"/>
<dbReference type="EMBL" id="CM003374">
    <property type="protein sequence ID" value="KOM41261.1"/>
    <property type="molecule type" value="Genomic_DNA"/>
</dbReference>
<dbReference type="InterPro" id="IPR051506">
    <property type="entry name" value="ATOS_Transcription_Regulators"/>
</dbReference>
<protein>
    <recommendedName>
        <fullName evidence="1">Atos-like conserved domain-containing protein</fullName>
    </recommendedName>
</protein>
<feature type="domain" description="Atos-like conserved" evidence="1">
    <location>
        <begin position="491"/>
        <end position="550"/>
    </location>
</feature>
<dbReference type="Proteomes" id="UP000053144">
    <property type="component" value="Chromosome 4"/>
</dbReference>
<feature type="domain" description="Atos-like conserved" evidence="1">
    <location>
        <begin position="370"/>
        <end position="429"/>
    </location>
</feature>
<dbReference type="Pfam" id="PF13915">
    <property type="entry name" value="DUF4210"/>
    <property type="match status" value="2"/>
</dbReference>
<evidence type="ECO:0000313" key="2">
    <source>
        <dbReference type="EMBL" id="KOM41261.1"/>
    </source>
</evidence>
<sequence length="803" mass="89488">MGLPQLCSGCTAEEVAASLGTFVQTMPRVTSISNYRVNFLACEDLGNCMHTDVLKSERKNVPELSKESHVSSMCKDATLKVDPIEQIGRLSVNARESMQKPIPRTVGFQIRASTPRVNGYDGNEFSSTVFKVTSEATEASESQVRKRLLSPLNGILLTDPFKGDTLDIGGGIYQFRSVGDDNSVLSHEYKKVHIGNNNRILSEICSTSCFQGFTMSSCNDSNMNHIVSTSHHHSHCEHAKPWSYKQFKSSSVPNVSVETPPPFLLSPLGKESSKNKNLGGYRNIDIIVDDDNLTFKNVEQIARTCEGSLSALEIPSKSKLNSNNMREKTDLFTTDNIIDLKEGWTHPGSFPPQDAKLCGTVSRLPVRRSLVGSFEESLLSGRLLSGKVCQKIEGFLAMLNVTGGNFSPQSQKIPFAVTSVDGDKYLLYYSSINLLGKLLSSKARVAKFQRTLSMAESRSEKPRLRIPMKGRIQLDAKLCGTVSRLPVRRSLVGSFEESLLSGRLLSGKVCQKIEGFLAMLNVTGGNFSPQSQKIPFAVTSVDGDKYLLYYSSINLLGKLLSSKARVAKFQRTLSMAESRSEKPRLRIPMKGRIQLVLSNPERTPIHTFFCNYDLSDMPAGTKTFLRQKVTLTASGSKSMMGKESQKDYDIRDDDKPPMIMATSHGDKDLLTSKCGEFDSFTCSKAGKKEFFSSITFLTDEDNFLFVSSMVLDNAINTGILLYALHLRFMCPFPKRRSRSVHKCKSDTLSAEVRNIVDIEPERSFYLYDDMRVVFPHRHSDSDEGKLHVEYHFPSNPKYFDISY</sequence>
<evidence type="ECO:0000259" key="1">
    <source>
        <dbReference type="SMART" id="SM01177"/>
    </source>
</evidence>
<dbReference type="InterPro" id="IPR025261">
    <property type="entry name" value="Atos-like_cons_dom"/>
</dbReference>
<dbReference type="Gramene" id="KOM41261">
    <property type="protein sequence ID" value="KOM41261"/>
    <property type="gene ID" value="LR48_Vigan04g145900"/>
</dbReference>
<dbReference type="OMA" id="IEGFLAM"/>
<dbReference type="PANTHER" id="PTHR13199:SF11">
    <property type="entry name" value="PROTEIN ATOSSA"/>
    <property type="match status" value="1"/>
</dbReference>
<dbReference type="PANTHER" id="PTHR13199">
    <property type="entry name" value="GH03947P"/>
    <property type="match status" value="1"/>
</dbReference>
<organism evidence="2 3">
    <name type="scientific">Phaseolus angularis</name>
    <name type="common">Azuki bean</name>
    <name type="synonym">Vigna angularis</name>
    <dbReference type="NCBI Taxonomy" id="3914"/>
    <lineage>
        <taxon>Eukaryota</taxon>
        <taxon>Viridiplantae</taxon>
        <taxon>Streptophyta</taxon>
        <taxon>Embryophyta</taxon>
        <taxon>Tracheophyta</taxon>
        <taxon>Spermatophyta</taxon>
        <taxon>Magnoliopsida</taxon>
        <taxon>eudicotyledons</taxon>
        <taxon>Gunneridae</taxon>
        <taxon>Pentapetalae</taxon>
        <taxon>rosids</taxon>
        <taxon>fabids</taxon>
        <taxon>Fabales</taxon>
        <taxon>Fabaceae</taxon>
        <taxon>Papilionoideae</taxon>
        <taxon>50 kb inversion clade</taxon>
        <taxon>NPAAA clade</taxon>
        <taxon>indigoferoid/millettioid clade</taxon>
        <taxon>Phaseoleae</taxon>
        <taxon>Vigna</taxon>
    </lineage>
</organism>
<dbReference type="Pfam" id="PF13889">
    <property type="entry name" value="Chromosome_seg"/>
    <property type="match status" value="1"/>
</dbReference>
<accession>A0A0L9UEV6</accession>
<reference evidence="3" key="1">
    <citation type="journal article" date="2015" name="Proc. Natl. Acad. Sci. U.S.A.">
        <title>Genome sequencing of adzuki bean (Vigna angularis) provides insight into high starch and low fat accumulation and domestication.</title>
        <authorList>
            <person name="Yang K."/>
            <person name="Tian Z."/>
            <person name="Chen C."/>
            <person name="Luo L."/>
            <person name="Zhao B."/>
            <person name="Wang Z."/>
            <person name="Yu L."/>
            <person name="Li Y."/>
            <person name="Sun Y."/>
            <person name="Li W."/>
            <person name="Chen Y."/>
            <person name="Li Y."/>
            <person name="Zhang Y."/>
            <person name="Ai D."/>
            <person name="Zhao J."/>
            <person name="Shang C."/>
            <person name="Ma Y."/>
            <person name="Wu B."/>
            <person name="Wang M."/>
            <person name="Gao L."/>
            <person name="Sun D."/>
            <person name="Zhang P."/>
            <person name="Guo F."/>
            <person name="Wang W."/>
            <person name="Li Y."/>
            <person name="Wang J."/>
            <person name="Varshney R.K."/>
            <person name="Wang J."/>
            <person name="Ling H.Q."/>
            <person name="Wan P."/>
        </authorList>
    </citation>
    <scope>NUCLEOTIDE SEQUENCE</scope>
    <source>
        <strain evidence="3">cv. Jingnong 6</strain>
    </source>
</reference>
<dbReference type="SMART" id="SM01177">
    <property type="entry name" value="DUF4210"/>
    <property type="match status" value="2"/>
</dbReference>
<dbReference type="AlphaFoldDB" id="A0A0L9UEV6"/>
<name>A0A0L9UEV6_PHAAN</name>
<evidence type="ECO:0000313" key="3">
    <source>
        <dbReference type="Proteomes" id="UP000053144"/>
    </source>
</evidence>